<reference evidence="3 4" key="1">
    <citation type="submission" date="2024-05" db="EMBL/GenBank/DDBJ databases">
        <authorList>
            <person name="Wallberg A."/>
        </authorList>
    </citation>
    <scope>NUCLEOTIDE SEQUENCE [LARGE SCALE GENOMIC DNA]</scope>
</reference>
<evidence type="ECO:0000256" key="1">
    <source>
        <dbReference type="PROSITE-ProRule" id="PRU00325"/>
    </source>
</evidence>
<dbReference type="EMBL" id="CAXKWB010011737">
    <property type="protein sequence ID" value="CAL4102235.1"/>
    <property type="molecule type" value="Genomic_DNA"/>
</dbReference>
<dbReference type="Proteomes" id="UP001497623">
    <property type="component" value="Unassembled WGS sequence"/>
</dbReference>
<gene>
    <name evidence="3" type="ORF">MNOR_LOCUS17240</name>
</gene>
<feature type="non-terminal residue" evidence="3">
    <location>
        <position position="1"/>
    </location>
</feature>
<accession>A0AAV2QUF8</accession>
<organism evidence="3 4">
    <name type="scientific">Meganyctiphanes norvegica</name>
    <name type="common">Northern krill</name>
    <name type="synonym">Thysanopoda norvegica</name>
    <dbReference type="NCBI Taxonomy" id="48144"/>
    <lineage>
        <taxon>Eukaryota</taxon>
        <taxon>Metazoa</taxon>
        <taxon>Ecdysozoa</taxon>
        <taxon>Arthropoda</taxon>
        <taxon>Crustacea</taxon>
        <taxon>Multicrustacea</taxon>
        <taxon>Malacostraca</taxon>
        <taxon>Eumalacostraca</taxon>
        <taxon>Eucarida</taxon>
        <taxon>Euphausiacea</taxon>
        <taxon>Euphausiidae</taxon>
        <taxon>Meganyctiphanes</taxon>
    </lineage>
</organism>
<dbReference type="AlphaFoldDB" id="A0AAV2QUF8"/>
<sequence length="139" mass="15018">VNPNNCSCNCPAGQDGSICKHLVGVHLHTDATLFTFPPVTLEERNKYHQIAFGKPPPPYYYGSLPNMDKLPSTSDPATLDPAIFNSHDIQMPDQPVSCTENNSSPNISKTSLDDTLKEDVEAMLAAFGSGPQSEGQTKL</sequence>
<feature type="domain" description="SWIM-type" evidence="2">
    <location>
        <begin position="1"/>
        <end position="30"/>
    </location>
</feature>
<name>A0AAV2QUF8_MEGNR</name>
<evidence type="ECO:0000313" key="3">
    <source>
        <dbReference type="EMBL" id="CAL4102235.1"/>
    </source>
</evidence>
<dbReference type="InterPro" id="IPR007527">
    <property type="entry name" value="Znf_SWIM"/>
</dbReference>
<dbReference type="PROSITE" id="PS50966">
    <property type="entry name" value="ZF_SWIM"/>
    <property type="match status" value="1"/>
</dbReference>
<evidence type="ECO:0000313" key="4">
    <source>
        <dbReference type="Proteomes" id="UP001497623"/>
    </source>
</evidence>
<evidence type="ECO:0000259" key="2">
    <source>
        <dbReference type="PROSITE" id="PS50966"/>
    </source>
</evidence>
<keyword evidence="1" id="KW-0862">Zinc</keyword>
<keyword evidence="1" id="KW-0479">Metal-binding</keyword>
<dbReference type="GO" id="GO:0008270">
    <property type="term" value="F:zinc ion binding"/>
    <property type="evidence" value="ECO:0007669"/>
    <property type="project" value="UniProtKB-KW"/>
</dbReference>
<keyword evidence="4" id="KW-1185">Reference proteome</keyword>
<keyword evidence="1" id="KW-0863">Zinc-finger</keyword>
<protein>
    <recommendedName>
        <fullName evidence="2">SWIM-type domain-containing protein</fullName>
    </recommendedName>
</protein>
<comment type="caution">
    <text evidence="3">The sequence shown here is derived from an EMBL/GenBank/DDBJ whole genome shotgun (WGS) entry which is preliminary data.</text>
</comment>
<dbReference type="Pfam" id="PF04434">
    <property type="entry name" value="SWIM"/>
    <property type="match status" value="1"/>
</dbReference>
<proteinExistence type="predicted"/>